<keyword evidence="12" id="KW-1185">Reference proteome</keyword>
<keyword evidence="8" id="KW-0862">Zinc</keyword>
<dbReference type="Gene3D" id="3.30.40.10">
    <property type="entry name" value="Zinc/RING finger domain, C3HC4 (zinc finger)"/>
    <property type="match status" value="2"/>
</dbReference>
<dbReference type="AlphaFoldDB" id="A0A397VLR7"/>
<feature type="domain" description="RING-type" evidence="10">
    <location>
        <begin position="340"/>
        <end position="655"/>
    </location>
</feature>
<reference evidence="11 12" key="1">
    <citation type="submission" date="2018-06" db="EMBL/GenBank/DDBJ databases">
        <title>Comparative genomics reveals the genomic features of Rhizophagus irregularis, R. cerebriforme, R. diaphanum and Gigaspora rosea, and their symbiotic lifestyle signature.</title>
        <authorList>
            <person name="Morin E."/>
            <person name="San Clemente H."/>
            <person name="Chen E.C.H."/>
            <person name="De La Providencia I."/>
            <person name="Hainaut M."/>
            <person name="Kuo A."/>
            <person name="Kohler A."/>
            <person name="Murat C."/>
            <person name="Tang N."/>
            <person name="Roy S."/>
            <person name="Loubradou J."/>
            <person name="Henrissat B."/>
            <person name="Grigoriev I.V."/>
            <person name="Corradi N."/>
            <person name="Roux C."/>
            <person name="Martin F.M."/>
        </authorList>
    </citation>
    <scope>NUCLEOTIDE SEQUENCE [LARGE SCALE GENOMIC DNA]</scope>
    <source>
        <strain evidence="11 12">DAOM 194757</strain>
    </source>
</reference>
<evidence type="ECO:0000256" key="7">
    <source>
        <dbReference type="ARBA" id="ARBA00022786"/>
    </source>
</evidence>
<organism evidence="11 12">
    <name type="scientific">Gigaspora rosea</name>
    <dbReference type="NCBI Taxonomy" id="44941"/>
    <lineage>
        <taxon>Eukaryota</taxon>
        <taxon>Fungi</taxon>
        <taxon>Fungi incertae sedis</taxon>
        <taxon>Mucoromycota</taxon>
        <taxon>Glomeromycotina</taxon>
        <taxon>Glomeromycetes</taxon>
        <taxon>Diversisporales</taxon>
        <taxon>Gigasporaceae</taxon>
        <taxon>Gigaspora</taxon>
    </lineage>
</organism>
<feature type="coiled-coil region" evidence="9">
    <location>
        <begin position="136"/>
        <end position="200"/>
    </location>
</feature>
<gene>
    <name evidence="11" type="ORF">C2G38_2171363</name>
</gene>
<dbReference type="PROSITE" id="PS51873">
    <property type="entry name" value="TRIAD"/>
    <property type="match status" value="1"/>
</dbReference>
<keyword evidence="9" id="KW-0175">Coiled coil</keyword>
<dbReference type="OrthoDB" id="1431934at2759"/>
<dbReference type="Pfam" id="PF22191">
    <property type="entry name" value="IBR_1"/>
    <property type="match status" value="1"/>
</dbReference>
<dbReference type="InterPro" id="IPR044066">
    <property type="entry name" value="TRIAD_supradom"/>
</dbReference>
<name>A0A397VLR7_9GLOM</name>
<dbReference type="InterPro" id="IPR038175">
    <property type="entry name" value="CBM21_dom_sf"/>
</dbReference>
<dbReference type="SMART" id="SM00647">
    <property type="entry name" value="IBR"/>
    <property type="match status" value="3"/>
</dbReference>
<keyword evidence="3" id="KW-0808">Transferase</keyword>
<proteinExistence type="predicted"/>
<dbReference type="Proteomes" id="UP000266673">
    <property type="component" value="Unassembled WGS sequence"/>
</dbReference>
<dbReference type="InterPro" id="IPR031127">
    <property type="entry name" value="E3_UB_ligase_RBR"/>
</dbReference>
<accession>A0A397VLR7</accession>
<comment type="catalytic activity">
    <reaction evidence="1">
        <text>[E2 ubiquitin-conjugating enzyme]-S-ubiquitinyl-L-cysteine + [acceptor protein]-L-lysine = [E2 ubiquitin-conjugating enzyme]-L-cysteine + [acceptor protein]-N(6)-ubiquitinyl-L-lysine.</text>
        <dbReference type="EC" id="2.3.2.31"/>
    </reaction>
</comment>
<dbReference type="CDD" id="cd20335">
    <property type="entry name" value="BRcat_RBR"/>
    <property type="match status" value="1"/>
</dbReference>
<comment type="caution">
    <text evidence="11">The sequence shown here is derived from an EMBL/GenBank/DDBJ whole genome shotgun (WGS) entry which is preliminary data.</text>
</comment>
<dbReference type="SUPFAM" id="SSF57850">
    <property type="entry name" value="RING/U-box"/>
    <property type="match status" value="5"/>
</dbReference>
<evidence type="ECO:0000313" key="11">
    <source>
        <dbReference type="EMBL" id="RIB23420.1"/>
    </source>
</evidence>
<evidence type="ECO:0000256" key="6">
    <source>
        <dbReference type="ARBA" id="ARBA00022771"/>
    </source>
</evidence>
<dbReference type="GO" id="GO:0016567">
    <property type="term" value="P:protein ubiquitination"/>
    <property type="evidence" value="ECO:0007669"/>
    <property type="project" value="InterPro"/>
</dbReference>
<dbReference type="Gene3D" id="2.60.40.2440">
    <property type="entry name" value="Carbohydrate binding type-21 domain"/>
    <property type="match status" value="1"/>
</dbReference>
<dbReference type="InterPro" id="IPR005036">
    <property type="entry name" value="CBM21_dom"/>
</dbReference>
<keyword evidence="4" id="KW-0479">Metal-binding</keyword>
<feature type="coiled-coil region" evidence="9">
    <location>
        <begin position="483"/>
        <end position="611"/>
    </location>
</feature>
<evidence type="ECO:0000256" key="2">
    <source>
        <dbReference type="ARBA" id="ARBA00012251"/>
    </source>
</evidence>
<keyword evidence="5" id="KW-0677">Repeat</keyword>
<evidence type="ECO:0000256" key="4">
    <source>
        <dbReference type="ARBA" id="ARBA00022723"/>
    </source>
</evidence>
<dbReference type="InterPro" id="IPR002867">
    <property type="entry name" value="IBR_dom"/>
</dbReference>
<dbReference type="InterPro" id="IPR013083">
    <property type="entry name" value="Znf_RING/FYVE/PHD"/>
</dbReference>
<dbReference type="PANTHER" id="PTHR11685">
    <property type="entry name" value="RBR FAMILY RING FINGER AND IBR DOMAIN-CONTAINING"/>
    <property type="match status" value="1"/>
</dbReference>
<keyword evidence="7" id="KW-0833">Ubl conjugation pathway</keyword>
<evidence type="ECO:0000256" key="8">
    <source>
        <dbReference type="ARBA" id="ARBA00022833"/>
    </source>
</evidence>
<dbReference type="GO" id="GO:0061630">
    <property type="term" value="F:ubiquitin protein ligase activity"/>
    <property type="evidence" value="ECO:0007669"/>
    <property type="project" value="UniProtKB-EC"/>
</dbReference>
<protein>
    <recommendedName>
        <fullName evidence="2">RBR-type E3 ubiquitin transferase</fullName>
        <ecNumber evidence="2">2.3.2.31</ecNumber>
    </recommendedName>
</protein>
<sequence>MSDKIFLKSIKVTGEKDGFINLYGKVIIQHSNNDKEKTVIIEYTCNSWTTGDNVIALQSPTLSNNQELYYFEISTFKTANKPLRLEFLVRFDVENSTFWADGSYEYLYDEGYPKEFLFQDTTIESTSQNNSTEKNNLTLDEERRRLEEGRKLLEEERKRYEEERIRRQQEEERRRLEEERRLLEEECRILREERKLFEEERRQQVPKLIIRKKECTRCLKNLEIKAFLNITDQCGHDVYICRNCVGEHIGHEINKRSIKILCPENNCRNELSEKDVKNFVNNEIFERYMLNFALSEIPTFKWCLNPTCRSGQEHYQGDDVPIMVCNTCGQNSCIVHGLHIEIECEQCRKDEETNLQLQEIDVDVGAFLNITDQCNHDFNICRECVGEYIKHELEDNGNVKIKCPEDGCNKILIQKDIKEFASEETFRRYERFLLNFALSQISTFQWCLNPNCGSGQDHYQEGVPIMVCNSCGEKSCVVHGLPIEIECEQCSELENERRRQEEDELRLIEEEQRRLIIEEEEELRLIEEEQRRLIIEEEERRLREEEERRLIEEEERRQREEEERRRREEEERRRREEEERKRREEEERRRQEEERRRQEEEQRRLAALHNAENASESFVAQLKQCPKCKSRIEKNGGCNHMTCKRPGCGHQFCWM</sequence>
<evidence type="ECO:0000256" key="5">
    <source>
        <dbReference type="ARBA" id="ARBA00022737"/>
    </source>
</evidence>
<dbReference type="GO" id="GO:0008270">
    <property type="term" value="F:zinc ion binding"/>
    <property type="evidence" value="ECO:0007669"/>
    <property type="project" value="UniProtKB-KW"/>
</dbReference>
<dbReference type="STRING" id="44941.A0A397VLR7"/>
<evidence type="ECO:0000256" key="3">
    <source>
        <dbReference type="ARBA" id="ARBA00022679"/>
    </source>
</evidence>
<dbReference type="EMBL" id="QKWP01000263">
    <property type="protein sequence ID" value="RIB23420.1"/>
    <property type="molecule type" value="Genomic_DNA"/>
</dbReference>
<dbReference type="Pfam" id="PF03370">
    <property type="entry name" value="CBM_21"/>
    <property type="match status" value="1"/>
</dbReference>
<dbReference type="Pfam" id="PF01485">
    <property type="entry name" value="IBR"/>
    <property type="match status" value="2"/>
</dbReference>
<evidence type="ECO:0000259" key="10">
    <source>
        <dbReference type="PROSITE" id="PS51873"/>
    </source>
</evidence>
<evidence type="ECO:0000256" key="9">
    <source>
        <dbReference type="SAM" id="Coils"/>
    </source>
</evidence>
<evidence type="ECO:0000256" key="1">
    <source>
        <dbReference type="ARBA" id="ARBA00001798"/>
    </source>
</evidence>
<dbReference type="EC" id="2.3.2.31" evidence="2"/>
<dbReference type="Gene3D" id="1.20.120.1750">
    <property type="match status" value="1"/>
</dbReference>
<keyword evidence="6" id="KW-0863">Zinc-finger</keyword>
<evidence type="ECO:0000313" key="12">
    <source>
        <dbReference type="Proteomes" id="UP000266673"/>
    </source>
</evidence>